<dbReference type="STRING" id="429701.A0A2G9H035"/>
<dbReference type="EMBL" id="NKXS01003088">
    <property type="protein sequence ID" value="PIN10898.1"/>
    <property type="molecule type" value="Genomic_DNA"/>
</dbReference>
<accession>A0A2G9H035</accession>
<reference evidence="4" key="1">
    <citation type="journal article" date="2018" name="Gigascience">
        <title>Genome assembly of the Pink Ipe (Handroanthus impetiginosus, Bignoniaceae), a highly valued, ecologically keystone Neotropical timber forest tree.</title>
        <authorList>
            <person name="Silva-Junior O.B."/>
            <person name="Grattapaglia D."/>
            <person name="Novaes E."/>
            <person name="Collevatti R.G."/>
        </authorList>
    </citation>
    <scope>NUCLEOTIDE SEQUENCE [LARGE SCALE GENOMIC DNA]</scope>
    <source>
        <strain evidence="4">cv. UFG-1</strain>
    </source>
</reference>
<proteinExistence type="inferred from homology"/>
<organism evidence="3 4">
    <name type="scientific">Handroanthus impetiginosus</name>
    <dbReference type="NCBI Taxonomy" id="429701"/>
    <lineage>
        <taxon>Eukaryota</taxon>
        <taxon>Viridiplantae</taxon>
        <taxon>Streptophyta</taxon>
        <taxon>Embryophyta</taxon>
        <taxon>Tracheophyta</taxon>
        <taxon>Spermatophyta</taxon>
        <taxon>Magnoliopsida</taxon>
        <taxon>eudicotyledons</taxon>
        <taxon>Gunneridae</taxon>
        <taxon>Pentapetalae</taxon>
        <taxon>asterids</taxon>
        <taxon>lamiids</taxon>
        <taxon>Lamiales</taxon>
        <taxon>Bignoniaceae</taxon>
        <taxon>Crescentiina</taxon>
        <taxon>Tabebuia alliance</taxon>
        <taxon>Handroanthus</taxon>
    </lineage>
</organism>
<name>A0A2G9H035_9LAMI</name>
<feature type="chain" id="PRO_5013674853" description="Gibberellin regulated protein" evidence="2">
    <location>
        <begin position="21"/>
        <end position="112"/>
    </location>
</feature>
<dbReference type="AlphaFoldDB" id="A0A2G9H035"/>
<evidence type="ECO:0008006" key="5">
    <source>
        <dbReference type="Google" id="ProtNLM"/>
    </source>
</evidence>
<evidence type="ECO:0000313" key="3">
    <source>
        <dbReference type="EMBL" id="PIN10898.1"/>
    </source>
</evidence>
<feature type="signal peptide" evidence="2">
    <location>
        <begin position="1"/>
        <end position="20"/>
    </location>
</feature>
<dbReference type="PANTHER" id="PTHR23201">
    <property type="entry name" value="EXTENSIN, PROLINE-RICH PROTEIN"/>
    <property type="match status" value="1"/>
</dbReference>
<evidence type="ECO:0000256" key="1">
    <source>
        <dbReference type="ARBA" id="ARBA00010582"/>
    </source>
</evidence>
<dbReference type="InterPro" id="IPR003854">
    <property type="entry name" value="GASA"/>
</dbReference>
<keyword evidence="4" id="KW-1185">Reference proteome</keyword>
<keyword evidence="2" id="KW-0732">Signal</keyword>
<dbReference type="OrthoDB" id="625265at2759"/>
<evidence type="ECO:0000313" key="4">
    <source>
        <dbReference type="Proteomes" id="UP000231279"/>
    </source>
</evidence>
<dbReference type="Pfam" id="PF02704">
    <property type="entry name" value="GASA"/>
    <property type="match status" value="1"/>
</dbReference>
<sequence length="112" mass="12364">MKLLAVLFIALLFIEALVEAKSLSDTPTNSLSQKDAGGDFGSLLKKHQPKKINCSYACSRRCRKASRKKICHRACKTCCKRCNCVPPGTYGNKELCPCYASLRTHGNKPKCP</sequence>
<dbReference type="PANTHER" id="PTHR23201:SF20">
    <property type="entry name" value="GIBBERELLIN-REGULATED PROTEIN 9-LIKE"/>
    <property type="match status" value="1"/>
</dbReference>
<dbReference type="Proteomes" id="UP000231279">
    <property type="component" value="Unassembled WGS sequence"/>
</dbReference>
<evidence type="ECO:0000256" key="2">
    <source>
        <dbReference type="SAM" id="SignalP"/>
    </source>
</evidence>
<comment type="similarity">
    <text evidence="1">Belongs to the GASA family.</text>
</comment>
<protein>
    <recommendedName>
        <fullName evidence="5">Gibberellin regulated protein</fullName>
    </recommendedName>
</protein>
<comment type="caution">
    <text evidence="3">The sequence shown here is derived from an EMBL/GenBank/DDBJ whole genome shotgun (WGS) entry which is preliminary data.</text>
</comment>
<gene>
    <name evidence="3" type="ORF">CDL12_16500</name>
</gene>